<dbReference type="EMBL" id="BHZC01000001">
    <property type="protein sequence ID" value="GCD32760.1"/>
    <property type="molecule type" value="Genomic_DNA"/>
</dbReference>
<sequence length="417" mass="45006">MTQNFATLAEIPTCPRNAEGNPRVFISASGAYVTDDAGKRWIDFDNTRGSVLLGHGDPEVAEAVGRAATGALGTATGWSPLLDTVTSRLLELCGGEVVGLFRTGTSAVRAAVLAVREAVGAPLVLSSGYHGYDPMWYPAKAPFEPNADGIVDFFFDLDVLAGLLRDHRERVAAVVVSPDHMHLSPRWYERARALLAEAAVPLIVDEVKVGLRYGPGLSTAGLLDADVWVTAKGVANGFPTAAVGGSRTLLKPLREVSYTSFFEPTVLAAAERTLARVATGEPQRTVRETGDLFVEHARSALAAASLPLEVVGNGTFFQFVPATREVKKAFYKATEEEGLLFYRNDNQAVSAAFGPDVLDDARARFSRVCDRLAPFTAAGPVGEEAWYQAAWSVMDGLREAERDARETREWVDRFLDD</sequence>
<dbReference type="RefSeq" id="WP_125043357.1">
    <property type="nucleotide sequence ID" value="NZ_BHZC01000001.1"/>
</dbReference>
<dbReference type="InterPro" id="IPR015422">
    <property type="entry name" value="PyrdxlP-dep_Trfase_small"/>
</dbReference>
<proteinExistence type="inferred from homology"/>
<dbReference type="GeneID" id="95619553"/>
<organism evidence="4 5">
    <name type="scientific">Streptomyces chrestomyceticus JCM 4735</name>
    <dbReference type="NCBI Taxonomy" id="1306181"/>
    <lineage>
        <taxon>Bacteria</taxon>
        <taxon>Bacillati</taxon>
        <taxon>Actinomycetota</taxon>
        <taxon>Actinomycetes</taxon>
        <taxon>Kitasatosporales</taxon>
        <taxon>Streptomycetaceae</taxon>
        <taxon>Streptomyces</taxon>
    </lineage>
</organism>
<evidence type="ECO:0000256" key="2">
    <source>
        <dbReference type="ARBA" id="ARBA00022898"/>
    </source>
</evidence>
<dbReference type="OrthoDB" id="3398487at2"/>
<comment type="similarity">
    <text evidence="3">Belongs to the class-III pyridoxal-phosphate-dependent aminotransferase family.</text>
</comment>
<gene>
    <name evidence="4" type="primary">hemL_1</name>
    <name evidence="4" type="ORF">OEIGOIKO_00477</name>
</gene>
<evidence type="ECO:0000256" key="3">
    <source>
        <dbReference type="RuleBase" id="RU003560"/>
    </source>
</evidence>
<dbReference type="Pfam" id="PF00202">
    <property type="entry name" value="Aminotran_3"/>
    <property type="match status" value="2"/>
</dbReference>
<dbReference type="InterPro" id="IPR015424">
    <property type="entry name" value="PyrdxlP-dep_Trfase"/>
</dbReference>
<reference evidence="4 5" key="1">
    <citation type="submission" date="2018-11" db="EMBL/GenBank/DDBJ databases">
        <title>Whole genome sequence of Streptomyces chrestomyceticus NBRC 13444(T).</title>
        <authorList>
            <person name="Komaki H."/>
            <person name="Tamura T."/>
        </authorList>
    </citation>
    <scope>NUCLEOTIDE SEQUENCE [LARGE SCALE GENOMIC DNA]</scope>
    <source>
        <strain evidence="4 5">NBRC 13444</strain>
    </source>
</reference>
<dbReference type="InterPro" id="IPR005814">
    <property type="entry name" value="Aminotrans_3"/>
</dbReference>
<comment type="caution">
    <text evidence="4">The sequence shown here is derived from an EMBL/GenBank/DDBJ whole genome shotgun (WGS) entry which is preliminary data.</text>
</comment>
<protein>
    <submittedName>
        <fullName evidence="4">Glutamate-1-semialdehyde 2,1-aminomutase</fullName>
    </submittedName>
</protein>
<evidence type="ECO:0000313" key="5">
    <source>
        <dbReference type="Proteomes" id="UP000287830"/>
    </source>
</evidence>
<dbReference type="PANTHER" id="PTHR43713">
    <property type="entry name" value="GLUTAMATE-1-SEMIALDEHYDE 2,1-AMINOMUTASE"/>
    <property type="match status" value="1"/>
</dbReference>
<evidence type="ECO:0000313" key="4">
    <source>
        <dbReference type="EMBL" id="GCD32760.1"/>
    </source>
</evidence>
<evidence type="ECO:0000256" key="1">
    <source>
        <dbReference type="ARBA" id="ARBA00001933"/>
    </source>
</evidence>
<dbReference type="GO" id="GO:0008483">
    <property type="term" value="F:transaminase activity"/>
    <property type="evidence" value="ECO:0007669"/>
    <property type="project" value="InterPro"/>
</dbReference>
<dbReference type="GO" id="GO:0030170">
    <property type="term" value="F:pyridoxal phosphate binding"/>
    <property type="evidence" value="ECO:0007669"/>
    <property type="project" value="InterPro"/>
</dbReference>
<comment type="cofactor">
    <cofactor evidence="1">
        <name>pyridoxal 5'-phosphate</name>
        <dbReference type="ChEBI" id="CHEBI:597326"/>
    </cofactor>
</comment>
<keyword evidence="2 3" id="KW-0663">Pyridoxal phosphate</keyword>
<name>A0A7U9KNZ5_9ACTN</name>
<dbReference type="AlphaFoldDB" id="A0A7U9KNZ5"/>
<dbReference type="InterPro" id="IPR015421">
    <property type="entry name" value="PyrdxlP-dep_Trfase_major"/>
</dbReference>
<dbReference type="Gene3D" id="3.40.640.10">
    <property type="entry name" value="Type I PLP-dependent aspartate aminotransferase-like (Major domain)"/>
    <property type="match status" value="1"/>
</dbReference>
<dbReference type="SUPFAM" id="SSF53383">
    <property type="entry name" value="PLP-dependent transferases"/>
    <property type="match status" value="1"/>
</dbReference>
<dbReference type="Proteomes" id="UP000287830">
    <property type="component" value="Unassembled WGS sequence"/>
</dbReference>
<accession>A0A7U9KNZ5</accession>
<dbReference type="PANTHER" id="PTHR43713:SF3">
    <property type="entry name" value="GLUTAMATE-1-SEMIALDEHYDE 2,1-AMINOMUTASE 1, CHLOROPLASTIC-RELATED"/>
    <property type="match status" value="1"/>
</dbReference>
<dbReference type="Gene3D" id="3.90.1150.10">
    <property type="entry name" value="Aspartate Aminotransferase, domain 1"/>
    <property type="match status" value="1"/>
</dbReference>